<gene>
    <name evidence="2" type="primary">LOC113432053</name>
</gene>
<evidence type="ECO:0000313" key="2">
    <source>
        <dbReference type="RefSeq" id="XP_026550057.1"/>
    </source>
</evidence>
<reference evidence="2" key="1">
    <citation type="submission" date="2025-08" db="UniProtKB">
        <authorList>
            <consortium name="RefSeq"/>
        </authorList>
    </citation>
    <scope>IDENTIFICATION</scope>
</reference>
<name>A0A6J1W418_9SAUR</name>
<dbReference type="KEGG" id="nss:113432053"/>
<protein>
    <submittedName>
        <fullName evidence="2">Atrial natriuretic peptide receptor 1-like</fullName>
    </submittedName>
</protein>
<sequence length="90" mass="10457">MKLEKELASEFWRVSWDDVQSSNLEKNLRSMGSKVTLSLRGSNYGSLLTTEGQFQVYAKTAYYKGNLVAVKHMNRKRIDLTRDVLFELKH</sequence>
<accession>A0A6J1W418</accession>
<organism evidence="1 2">
    <name type="scientific">Notechis scutatus</name>
    <name type="common">mainland tiger snake</name>
    <dbReference type="NCBI Taxonomy" id="8663"/>
    <lineage>
        <taxon>Eukaryota</taxon>
        <taxon>Metazoa</taxon>
        <taxon>Chordata</taxon>
        <taxon>Craniata</taxon>
        <taxon>Vertebrata</taxon>
        <taxon>Euteleostomi</taxon>
        <taxon>Lepidosauria</taxon>
        <taxon>Squamata</taxon>
        <taxon>Bifurcata</taxon>
        <taxon>Unidentata</taxon>
        <taxon>Episquamata</taxon>
        <taxon>Toxicofera</taxon>
        <taxon>Serpentes</taxon>
        <taxon>Colubroidea</taxon>
        <taxon>Elapidae</taxon>
        <taxon>Hydrophiinae</taxon>
        <taxon>Notechis</taxon>
    </lineage>
</organism>
<proteinExistence type="predicted"/>
<dbReference type="AlphaFoldDB" id="A0A6J1W418"/>
<dbReference type="RefSeq" id="XP_026550057.1">
    <property type="nucleotide sequence ID" value="XM_026694272.1"/>
</dbReference>
<keyword evidence="1" id="KW-1185">Reference proteome</keyword>
<feature type="non-terminal residue" evidence="2">
    <location>
        <position position="90"/>
    </location>
</feature>
<dbReference type="Proteomes" id="UP000504612">
    <property type="component" value="Unplaced"/>
</dbReference>
<evidence type="ECO:0000313" key="1">
    <source>
        <dbReference type="Proteomes" id="UP000504612"/>
    </source>
</evidence>
<dbReference type="GeneID" id="113432053"/>